<dbReference type="InterPro" id="IPR051681">
    <property type="entry name" value="Ser/Thr_Kinases-Pseudokinases"/>
</dbReference>
<feature type="compositionally biased region" description="Gly residues" evidence="6">
    <location>
        <begin position="507"/>
        <end position="518"/>
    </location>
</feature>
<evidence type="ECO:0000313" key="10">
    <source>
        <dbReference type="Proteomes" id="UP000722791"/>
    </source>
</evidence>
<dbReference type="EMBL" id="BNCP01000103">
    <property type="protein sequence ID" value="GIL93475.1"/>
    <property type="molecule type" value="Genomic_DNA"/>
</dbReference>
<feature type="domain" description="Protein kinase" evidence="7">
    <location>
        <begin position="568"/>
        <end position="871"/>
    </location>
</feature>
<dbReference type="InterPro" id="IPR011009">
    <property type="entry name" value="Kinase-like_dom_sf"/>
</dbReference>
<dbReference type="AlphaFoldDB" id="A0A8J4H0V3"/>
<dbReference type="SMART" id="SM00220">
    <property type="entry name" value="S_TKc"/>
    <property type="match status" value="1"/>
</dbReference>
<dbReference type="Pfam" id="PF00069">
    <property type="entry name" value="Pkinase"/>
    <property type="match status" value="1"/>
</dbReference>
<dbReference type="GO" id="GO:0005524">
    <property type="term" value="F:ATP binding"/>
    <property type="evidence" value="ECO:0007669"/>
    <property type="project" value="UniProtKB-UniRule"/>
</dbReference>
<dbReference type="InterPro" id="IPR000719">
    <property type="entry name" value="Prot_kinase_dom"/>
</dbReference>
<evidence type="ECO:0000256" key="4">
    <source>
        <dbReference type="ARBA" id="ARBA00022840"/>
    </source>
</evidence>
<keyword evidence="3" id="KW-0418">Kinase</keyword>
<dbReference type="PROSITE" id="PS00108">
    <property type="entry name" value="PROTEIN_KINASE_ST"/>
    <property type="match status" value="1"/>
</dbReference>
<evidence type="ECO:0000256" key="2">
    <source>
        <dbReference type="ARBA" id="ARBA00022741"/>
    </source>
</evidence>
<accession>A0A8J4H0V3</accession>
<feature type="binding site" evidence="5">
    <location>
        <position position="595"/>
    </location>
    <ligand>
        <name>ATP</name>
        <dbReference type="ChEBI" id="CHEBI:30616"/>
    </ligand>
</feature>
<sequence length="971" mass="103229">MGCLCFGNSSPAEPASPKPAPAPSTSANGAAAAAAAQRQVPYQVASPPPPAPKPQPELKEAPSAPAPALHAESADSSYQAAAVPPWQKEAIINSRSSGLTSAATGTEKLEGTPTKSMAGTNLAEILRLNLGEVKLVLQKLASLNPTPTIALNEASELLQKHLSVGLCSITGLTDHCTSFVLLAAYGVGAHELERTPVMRGPQWSASHLLQQPVYLYLTAKNDTEAAQLPLDFQALYKYGLRSFLSIPISTDHEVLSVLTIAKEDADGFEVEWWEPMLGCLSTGLLYYLRNEQTQNLCQLMRNLDASPDYTNVVHQLLRGAHSLLLRATNIRTGCRLALLPTADMSRALIFEPDRAMSAAEGYGTMGLPLDVRDSAPHIHVTEIQLENTLLLDAVQKGKARFVSDCASYIQSCMKPATDIFISGQEMVASIVVLPLIFDGITFGGFYVTLETTSNFQNIKDLLMGLVNSVVLLLAKRLQPQRDQIWDSILTRGGAPSDLEQRERADNGGTGASGGAGGQGDSVYLNSEGVAKPVVVKRSCTEAMLKVLQHELRKTHAKTAQQHEWIEELTLTEIVGKGGFGVVYKGTFKGSVAAVKVMYARQHERQAMKDALEMAVLTTVSHPHIIQVFNCFTDMVEDASGTNTPSPTEGRINVRFRGLQPDEDRSLATCNILVMEYCDKASLRHAMKKGVFHKRLGNTSVAVDLCAIVQVLIEVAQAIQHLHSLKLIHCDIKPENVLLKSDGSKPIGFITKLSDFGLAKLLRENYYIVNRSGSGTVTHLAPELFQVGSKLTTSVDTFSFGIMMWELYTGQRAYGGLGRDAIIDRVYKKKARPIFPLGVPQQYAALAKACWDNDPAARPPFTQVLLRLSEMLASFTSASAQAQQQQQQQHQGVAAAAAVPVAGGGGPAAAALPPAAPAAAAGVGGVAGGTAPQTPMGSAGMLVAGPAATPVPSAAPPGSGGAAAAVPASRVA</sequence>
<evidence type="ECO:0000313" key="9">
    <source>
        <dbReference type="EMBL" id="GIM17332.1"/>
    </source>
</evidence>
<proteinExistence type="predicted"/>
<gene>
    <name evidence="8" type="ORF">Vretifemale_20867</name>
    <name evidence="9" type="ORF">Vretimale_19868</name>
</gene>
<reference evidence="9" key="1">
    <citation type="journal article" date="2021" name="Proc. Natl. Acad. Sci. U.S.A.">
        <title>Three genomes in the algal genus Volvox reveal the fate of a haploid sex-determining region after a transition to homothallism.</title>
        <authorList>
            <person name="Yamamoto K."/>
            <person name="Hamaji T."/>
            <person name="Kawai-Toyooka H."/>
            <person name="Matsuzaki R."/>
            <person name="Takahashi F."/>
            <person name="Nishimura Y."/>
            <person name="Kawachi M."/>
            <person name="Noguchi H."/>
            <person name="Minakuchi Y."/>
            <person name="Umen J.G."/>
            <person name="Toyoda A."/>
            <person name="Nozaki H."/>
        </authorList>
    </citation>
    <scope>NUCLEOTIDE SEQUENCE</scope>
    <source>
        <strain evidence="9">NIES-3785</strain>
        <strain evidence="8">NIES-3786</strain>
    </source>
</reference>
<dbReference type="PANTHER" id="PTHR44329">
    <property type="entry name" value="SERINE/THREONINE-PROTEIN KINASE TNNI3K-RELATED"/>
    <property type="match status" value="1"/>
</dbReference>
<evidence type="ECO:0000256" key="3">
    <source>
        <dbReference type="ARBA" id="ARBA00022777"/>
    </source>
</evidence>
<dbReference type="SUPFAM" id="SSF56112">
    <property type="entry name" value="Protein kinase-like (PK-like)"/>
    <property type="match status" value="1"/>
</dbReference>
<dbReference type="Gene3D" id="3.30.450.40">
    <property type="match status" value="1"/>
</dbReference>
<keyword evidence="1" id="KW-0808">Transferase</keyword>
<comment type="caution">
    <text evidence="9">The sequence shown here is derived from an EMBL/GenBank/DDBJ whole genome shotgun (WGS) entry which is preliminary data.</text>
</comment>
<dbReference type="Gene3D" id="1.10.510.10">
    <property type="entry name" value="Transferase(Phosphotransferase) domain 1"/>
    <property type="match status" value="1"/>
</dbReference>
<dbReference type="Proteomes" id="UP000722791">
    <property type="component" value="Unassembled WGS sequence"/>
</dbReference>
<keyword evidence="4 5" id="KW-0067">ATP-binding</keyword>
<name>A0A8J4H0V3_9CHLO</name>
<dbReference type="InterPro" id="IPR008271">
    <property type="entry name" value="Ser/Thr_kinase_AS"/>
</dbReference>
<evidence type="ECO:0000313" key="11">
    <source>
        <dbReference type="Proteomes" id="UP000747110"/>
    </source>
</evidence>
<dbReference type="SUPFAM" id="SSF55781">
    <property type="entry name" value="GAF domain-like"/>
    <property type="match status" value="1"/>
</dbReference>
<feature type="region of interest" description="Disordered" evidence="6">
    <location>
        <begin position="1"/>
        <end position="80"/>
    </location>
</feature>
<dbReference type="GO" id="GO:0004674">
    <property type="term" value="F:protein serine/threonine kinase activity"/>
    <property type="evidence" value="ECO:0007669"/>
    <property type="project" value="TreeGrafter"/>
</dbReference>
<evidence type="ECO:0000259" key="7">
    <source>
        <dbReference type="PROSITE" id="PS50011"/>
    </source>
</evidence>
<dbReference type="OrthoDB" id="543250at2759"/>
<evidence type="ECO:0000256" key="6">
    <source>
        <dbReference type="SAM" id="MobiDB-lite"/>
    </source>
</evidence>
<organism evidence="9 10">
    <name type="scientific">Volvox reticuliferus</name>
    <dbReference type="NCBI Taxonomy" id="1737510"/>
    <lineage>
        <taxon>Eukaryota</taxon>
        <taxon>Viridiplantae</taxon>
        <taxon>Chlorophyta</taxon>
        <taxon>core chlorophytes</taxon>
        <taxon>Chlorophyceae</taxon>
        <taxon>CS clade</taxon>
        <taxon>Chlamydomonadales</taxon>
        <taxon>Volvocaceae</taxon>
        <taxon>Volvox</taxon>
    </lineage>
</organism>
<dbReference type="InterPro" id="IPR017441">
    <property type="entry name" value="Protein_kinase_ATP_BS"/>
</dbReference>
<dbReference type="PROSITE" id="PS50011">
    <property type="entry name" value="PROTEIN_KINASE_DOM"/>
    <property type="match status" value="1"/>
</dbReference>
<evidence type="ECO:0000313" key="8">
    <source>
        <dbReference type="EMBL" id="GIL93475.1"/>
    </source>
</evidence>
<dbReference type="EMBL" id="BNCQ01000107">
    <property type="protein sequence ID" value="GIM17332.1"/>
    <property type="molecule type" value="Genomic_DNA"/>
</dbReference>
<protein>
    <recommendedName>
        <fullName evidence="7">Protein kinase domain-containing protein</fullName>
    </recommendedName>
</protein>
<dbReference type="PANTHER" id="PTHR44329:SF214">
    <property type="entry name" value="PROTEIN KINASE DOMAIN-CONTAINING PROTEIN"/>
    <property type="match status" value="1"/>
</dbReference>
<evidence type="ECO:0000256" key="1">
    <source>
        <dbReference type="ARBA" id="ARBA00022679"/>
    </source>
</evidence>
<dbReference type="Proteomes" id="UP000747110">
    <property type="component" value="Unassembled WGS sequence"/>
</dbReference>
<feature type="region of interest" description="Disordered" evidence="6">
    <location>
        <begin position="496"/>
        <end position="518"/>
    </location>
</feature>
<dbReference type="PROSITE" id="PS00107">
    <property type="entry name" value="PROTEIN_KINASE_ATP"/>
    <property type="match status" value="1"/>
</dbReference>
<keyword evidence="2 5" id="KW-0547">Nucleotide-binding</keyword>
<evidence type="ECO:0000256" key="5">
    <source>
        <dbReference type="PROSITE-ProRule" id="PRU10141"/>
    </source>
</evidence>
<feature type="region of interest" description="Disordered" evidence="6">
    <location>
        <begin position="945"/>
        <end position="971"/>
    </location>
</feature>
<dbReference type="InterPro" id="IPR029016">
    <property type="entry name" value="GAF-like_dom_sf"/>
</dbReference>
<feature type="compositionally biased region" description="Pro residues" evidence="6">
    <location>
        <begin position="46"/>
        <end position="55"/>
    </location>
</feature>
<keyword evidence="11" id="KW-1185">Reference proteome</keyword>
<feature type="compositionally biased region" description="Low complexity" evidence="6">
    <location>
        <begin position="961"/>
        <end position="971"/>
    </location>
</feature>
<dbReference type="Gene3D" id="3.30.200.20">
    <property type="entry name" value="Phosphorylase Kinase, domain 1"/>
    <property type="match status" value="1"/>
</dbReference>
<feature type="compositionally biased region" description="Low complexity" evidence="6">
    <location>
        <begin position="23"/>
        <end position="36"/>
    </location>
</feature>